<dbReference type="Pfam" id="PF00589">
    <property type="entry name" value="Phage_integrase"/>
    <property type="match status" value="1"/>
</dbReference>
<keyword evidence="1" id="KW-0233">DNA recombination</keyword>
<feature type="domain" description="Tyr recombinase" evidence="2">
    <location>
        <begin position="2"/>
        <end position="50"/>
    </location>
</feature>
<dbReference type="SUPFAM" id="SSF56349">
    <property type="entry name" value="DNA breaking-rejoining enzymes"/>
    <property type="match status" value="1"/>
</dbReference>
<evidence type="ECO:0000256" key="1">
    <source>
        <dbReference type="ARBA" id="ARBA00023172"/>
    </source>
</evidence>
<organism evidence="3 4">
    <name type="scientific">Acetobacter orleanensis</name>
    <dbReference type="NCBI Taxonomy" id="104099"/>
    <lineage>
        <taxon>Bacteria</taxon>
        <taxon>Pseudomonadati</taxon>
        <taxon>Pseudomonadota</taxon>
        <taxon>Alphaproteobacteria</taxon>
        <taxon>Acetobacterales</taxon>
        <taxon>Acetobacteraceae</taxon>
        <taxon>Acetobacter</taxon>
    </lineage>
</organism>
<dbReference type="AlphaFoldDB" id="A0A4Y3TRF0"/>
<dbReference type="GO" id="GO:0006310">
    <property type="term" value="P:DNA recombination"/>
    <property type="evidence" value="ECO:0007669"/>
    <property type="project" value="UniProtKB-KW"/>
</dbReference>
<dbReference type="Proteomes" id="UP000317617">
    <property type="component" value="Unassembled WGS sequence"/>
</dbReference>
<comment type="caution">
    <text evidence="3">The sequence shown here is derived from an EMBL/GenBank/DDBJ whole genome shotgun (WGS) entry which is preliminary data.</text>
</comment>
<evidence type="ECO:0000313" key="4">
    <source>
        <dbReference type="Proteomes" id="UP000317617"/>
    </source>
</evidence>
<dbReference type="Gene3D" id="1.10.443.10">
    <property type="entry name" value="Intergrase catalytic core"/>
    <property type="match status" value="1"/>
</dbReference>
<dbReference type="InterPro" id="IPR011010">
    <property type="entry name" value="DNA_brk_join_enz"/>
</dbReference>
<accession>A0A4Y3TRF0</accession>
<gene>
    <name evidence="3" type="ORF">AOR01nite_25260</name>
</gene>
<evidence type="ECO:0000259" key="2">
    <source>
        <dbReference type="Pfam" id="PF00589"/>
    </source>
</evidence>
<name>A0A4Y3TRF0_9PROT</name>
<dbReference type="GO" id="GO:0003677">
    <property type="term" value="F:DNA binding"/>
    <property type="evidence" value="ECO:0007669"/>
    <property type="project" value="InterPro"/>
</dbReference>
<dbReference type="EMBL" id="BJMU01000028">
    <property type="protein sequence ID" value="GEB84049.1"/>
    <property type="molecule type" value="Genomic_DNA"/>
</dbReference>
<protein>
    <recommendedName>
        <fullName evidence="2">Tyr recombinase domain-containing protein</fullName>
    </recommendedName>
</protein>
<proteinExistence type="predicted"/>
<evidence type="ECO:0000313" key="3">
    <source>
        <dbReference type="EMBL" id="GEB84049.1"/>
    </source>
</evidence>
<dbReference type="GO" id="GO:0015074">
    <property type="term" value="P:DNA integration"/>
    <property type="evidence" value="ECO:0007669"/>
    <property type="project" value="InterPro"/>
</dbReference>
<dbReference type="InterPro" id="IPR013762">
    <property type="entry name" value="Integrase-like_cat_sf"/>
</dbReference>
<keyword evidence="4" id="KW-1185">Reference proteome</keyword>
<reference evidence="3 4" key="1">
    <citation type="submission" date="2019-06" db="EMBL/GenBank/DDBJ databases">
        <title>Whole genome shotgun sequence of Acetobacter orleanensis NBRC 13752.</title>
        <authorList>
            <person name="Hosoyama A."/>
            <person name="Uohara A."/>
            <person name="Ohji S."/>
            <person name="Ichikawa N."/>
        </authorList>
    </citation>
    <scope>NUCLEOTIDE SEQUENCE [LARGE SCALE GENOMIC DNA]</scope>
    <source>
        <strain evidence="3 4">NBRC 13752</strain>
    </source>
</reference>
<dbReference type="InterPro" id="IPR002104">
    <property type="entry name" value="Integrase_catalytic"/>
</dbReference>
<sequence>MVRDAGLKDLTFHDLRHEATSRLAKLLPNPLDLKRVTGHRNLKSLDRYYQPVPEDISRQIEEAERVLGMLSEDKSLKD</sequence>